<protein>
    <recommendedName>
        <fullName evidence="7 8">Adenylosuccinate synthetase</fullName>
        <shortName evidence="7">AMPSase</shortName>
        <shortName evidence="7">AdSS</shortName>
        <ecNumber evidence="7 8">6.3.4.4</ecNumber>
    </recommendedName>
    <alternativeName>
        <fullName evidence="7">IMP--aspartate ligase</fullName>
    </alternativeName>
</protein>
<evidence type="ECO:0000256" key="8">
    <source>
        <dbReference type="RuleBase" id="RU000520"/>
    </source>
</evidence>
<dbReference type="SUPFAM" id="SSF52540">
    <property type="entry name" value="P-loop containing nucleoside triphosphate hydrolases"/>
    <property type="match status" value="1"/>
</dbReference>
<sequence length="477" mass="49306">MSASSEHVVAEPAGGSTTGDESSGGGAVGRGAAESGVTLGSAAADHVIVIGLGFGDEGKGAVVDALCRAGETAAVVRFNGGAQAAHNVVDGDRHHTFSQFGSGTLAGVPTWLSPHVLVEPMALAAEARELAAIGVPDPLSLLSVAGGALLTTPFHVLANRAREDARGAGRHGSCGKGVGETVWYSLLSERAARVGDVVEGQEVLGAFGEAPVVADCLRPDVLRRKLDALARFYAPLATARWSVDELVGMYRDFADAVRITGDDEVARLAGRGRLVFEGAQGVLLDQWRGFHPHTTWSTVTPDNARALLGGLPARVVGVTRTYQTRHGAGPMPTEDAAVAARFPERHNGTGRYQGAWRAGHLDGVLLRHAVAACGGVDALAVTHLDAAGAGSRVAGAYEVDGRRVARLAEVPGLEGPAGAARPAPDPRVAELLGRVEPVLEELADPVGWLERELGAPVLVTGSGPDRSHYRVLEPVPR</sequence>
<dbReference type="GO" id="GO:0005525">
    <property type="term" value="F:GTP binding"/>
    <property type="evidence" value="ECO:0007669"/>
    <property type="project" value="UniProtKB-UniRule"/>
</dbReference>
<dbReference type="InterPro" id="IPR042111">
    <property type="entry name" value="Adenylosuccinate_synth_dom3"/>
</dbReference>
<dbReference type="GO" id="GO:0046040">
    <property type="term" value="P:IMP metabolic process"/>
    <property type="evidence" value="ECO:0007669"/>
    <property type="project" value="TreeGrafter"/>
</dbReference>
<comment type="subcellular location">
    <subcellularLocation>
        <location evidence="7">Cytoplasm</location>
    </subcellularLocation>
</comment>
<feature type="active site" description="Proton donor" evidence="7">
    <location>
        <position position="86"/>
    </location>
</feature>
<accession>C6WD55</accession>
<dbReference type="HAMAP" id="MF_00011">
    <property type="entry name" value="Adenylosucc_synth"/>
    <property type="match status" value="1"/>
</dbReference>
<keyword evidence="7" id="KW-0963">Cytoplasm</keyword>
<feature type="binding site" evidence="7">
    <location>
        <position position="193"/>
    </location>
    <ligand>
        <name>IMP</name>
        <dbReference type="ChEBI" id="CHEBI:58053"/>
        <note>ligand shared between dimeric partners</note>
    </ligand>
</feature>
<gene>
    <name evidence="7" type="primary">purA</name>
    <name evidence="10" type="ordered locus">Amir_3794</name>
</gene>
<keyword evidence="6 7" id="KW-0342">GTP-binding</keyword>
<evidence type="ECO:0000313" key="11">
    <source>
        <dbReference type="Proteomes" id="UP000002213"/>
    </source>
</evidence>
<dbReference type="Proteomes" id="UP000002213">
    <property type="component" value="Chromosome"/>
</dbReference>
<dbReference type="RefSeq" id="WP_015802561.1">
    <property type="nucleotide sequence ID" value="NC_013093.1"/>
</dbReference>
<feature type="binding site" evidence="7">
    <location>
        <position position="56"/>
    </location>
    <ligand>
        <name>Mg(2+)</name>
        <dbReference type="ChEBI" id="CHEBI:18420"/>
    </ligand>
</feature>
<dbReference type="HOGENOM" id="CLU_029848_4_0_11"/>
<feature type="binding site" description="in other chain" evidence="7">
    <location>
        <begin position="56"/>
        <end position="59"/>
    </location>
    <ligand>
        <name>IMP</name>
        <dbReference type="ChEBI" id="CHEBI:58053"/>
        <note>ligand shared between dimeric partners</note>
    </ligand>
</feature>
<dbReference type="EC" id="6.3.4.4" evidence="7 8"/>
<comment type="caution">
    <text evidence="7">Lacks conserved residue(s) required for the propagation of feature annotation.</text>
</comment>
<keyword evidence="3 7" id="KW-0547">Nucleotide-binding</keyword>
<dbReference type="PANTHER" id="PTHR11846:SF0">
    <property type="entry name" value="ADENYLOSUCCINATE SYNTHETASE"/>
    <property type="match status" value="1"/>
</dbReference>
<feature type="binding site" description="in other chain" evidence="7">
    <location>
        <position position="280"/>
    </location>
    <ligand>
        <name>IMP</name>
        <dbReference type="ChEBI" id="CHEBI:58053"/>
        <note>ligand shared between dimeric partners</note>
    </ligand>
</feature>
<feature type="binding site" description="in other chain" evidence="7">
    <location>
        <position position="295"/>
    </location>
    <ligand>
        <name>IMP</name>
        <dbReference type="ChEBI" id="CHEBI:58053"/>
        <note>ligand shared between dimeric partners</note>
    </ligand>
</feature>
<dbReference type="Gene3D" id="1.10.300.10">
    <property type="entry name" value="Adenylosuccinate Synthetase, subunit A, domain 2"/>
    <property type="match status" value="1"/>
</dbReference>
<feature type="binding site" evidence="7">
    <location>
        <begin position="55"/>
        <end position="61"/>
    </location>
    <ligand>
        <name>GTP</name>
        <dbReference type="ChEBI" id="CHEBI:37565"/>
    </ligand>
</feature>
<dbReference type="PANTHER" id="PTHR11846">
    <property type="entry name" value="ADENYLOSUCCINATE SYNTHETASE"/>
    <property type="match status" value="1"/>
</dbReference>
<feature type="binding site" evidence="7">
    <location>
        <begin position="461"/>
        <end position="463"/>
    </location>
    <ligand>
        <name>GTP</name>
        <dbReference type="ChEBI" id="CHEBI:37565"/>
    </ligand>
</feature>
<evidence type="ECO:0000313" key="10">
    <source>
        <dbReference type="EMBL" id="ACU37674.1"/>
    </source>
</evidence>
<dbReference type="EMBL" id="CP001630">
    <property type="protein sequence ID" value="ACU37674.1"/>
    <property type="molecule type" value="Genomic_DNA"/>
</dbReference>
<dbReference type="UniPathway" id="UPA00075">
    <property type="reaction ID" value="UER00335"/>
</dbReference>
<feature type="active site" description="Proton acceptor" evidence="7">
    <location>
        <position position="56"/>
    </location>
</feature>
<dbReference type="Gene3D" id="3.90.170.10">
    <property type="entry name" value="Adenylosuccinate Synthetase, subunit A, domain 3"/>
    <property type="match status" value="1"/>
</dbReference>
<dbReference type="InterPro" id="IPR001114">
    <property type="entry name" value="Adenylosuccinate_synthetase"/>
</dbReference>
<keyword evidence="4 7" id="KW-0658">Purine biosynthesis</keyword>
<comment type="similarity">
    <text evidence="7 8">Belongs to the adenylosuccinate synthetase family.</text>
</comment>
<dbReference type="STRING" id="446462.Amir_3794"/>
<organism evidence="10 11">
    <name type="scientific">Actinosynnema mirum (strain ATCC 29888 / DSM 43827 / JCM 3225 / NBRC 14064 / NCIMB 13271 / NRRL B-12336 / IMRU 3971 / 101)</name>
    <dbReference type="NCBI Taxonomy" id="446462"/>
    <lineage>
        <taxon>Bacteria</taxon>
        <taxon>Bacillati</taxon>
        <taxon>Actinomycetota</taxon>
        <taxon>Actinomycetes</taxon>
        <taxon>Pseudonocardiales</taxon>
        <taxon>Pseudonocardiaceae</taxon>
        <taxon>Actinosynnema</taxon>
    </lineage>
</organism>
<comment type="function">
    <text evidence="7">Plays an important role in the de novo pathway of purine nucleotide biosynthesis. Catalyzes the first committed step in the biosynthesis of AMP from IMP.</text>
</comment>
<evidence type="ECO:0000256" key="5">
    <source>
        <dbReference type="ARBA" id="ARBA00022842"/>
    </source>
</evidence>
<evidence type="ECO:0000256" key="7">
    <source>
        <dbReference type="HAMAP-Rule" id="MF_00011"/>
    </source>
</evidence>
<evidence type="ECO:0000256" key="1">
    <source>
        <dbReference type="ARBA" id="ARBA00022598"/>
    </source>
</evidence>
<keyword evidence="11" id="KW-1185">Reference proteome</keyword>
<dbReference type="InterPro" id="IPR018220">
    <property type="entry name" value="Adenylosuccin_syn_GTP-bd"/>
</dbReference>
<keyword evidence="2 7" id="KW-0479">Metal-binding</keyword>
<comment type="catalytic activity">
    <reaction evidence="7 8">
        <text>IMP + L-aspartate + GTP = N(6)-(1,2-dicarboxyethyl)-AMP + GDP + phosphate + 2 H(+)</text>
        <dbReference type="Rhea" id="RHEA:15753"/>
        <dbReference type="ChEBI" id="CHEBI:15378"/>
        <dbReference type="ChEBI" id="CHEBI:29991"/>
        <dbReference type="ChEBI" id="CHEBI:37565"/>
        <dbReference type="ChEBI" id="CHEBI:43474"/>
        <dbReference type="ChEBI" id="CHEBI:57567"/>
        <dbReference type="ChEBI" id="CHEBI:58053"/>
        <dbReference type="ChEBI" id="CHEBI:58189"/>
        <dbReference type="EC" id="6.3.4.4"/>
    </reaction>
</comment>
<feature type="region of interest" description="Disordered" evidence="9">
    <location>
        <begin position="1"/>
        <end position="30"/>
    </location>
</feature>
<dbReference type="PROSITE" id="PS01266">
    <property type="entry name" value="ADENYLOSUCCIN_SYN_1"/>
    <property type="match status" value="1"/>
</dbReference>
<evidence type="ECO:0000256" key="3">
    <source>
        <dbReference type="ARBA" id="ARBA00022741"/>
    </source>
</evidence>
<feature type="binding site" evidence="7">
    <location>
        <begin position="383"/>
        <end position="385"/>
    </location>
    <ligand>
        <name>GTP</name>
        <dbReference type="ChEBI" id="CHEBI:37565"/>
    </ligand>
</feature>
<dbReference type="eggNOG" id="COG0104">
    <property type="taxonomic scope" value="Bacteria"/>
</dbReference>
<dbReference type="AlphaFoldDB" id="C6WD55"/>
<evidence type="ECO:0000256" key="2">
    <source>
        <dbReference type="ARBA" id="ARBA00022723"/>
    </source>
</evidence>
<name>C6WD55_ACTMD</name>
<reference evidence="10 11" key="1">
    <citation type="journal article" date="2009" name="Stand. Genomic Sci.">
        <title>Complete genome sequence of Actinosynnema mirum type strain (101).</title>
        <authorList>
            <person name="Land M."/>
            <person name="Lapidus A."/>
            <person name="Mayilraj S."/>
            <person name="Chen F."/>
            <person name="Copeland A."/>
            <person name="Del Rio T.G."/>
            <person name="Nolan M."/>
            <person name="Lucas S."/>
            <person name="Tice H."/>
            <person name="Cheng J.F."/>
            <person name="Chertkov O."/>
            <person name="Bruce D."/>
            <person name="Goodwin L."/>
            <person name="Pitluck S."/>
            <person name="Rohde M."/>
            <person name="Goker M."/>
            <person name="Pati A."/>
            <person name="Ivanova N."/>
            <person name="Mavromatis K."/>
            <person name="Chen A."/>
            <person name="Palaniappan K."/>
            <person name="Hauser L."/>
            <person name="Chang Y.J."/>
            <person name="Jeffries C.C."/>
            <person name="Brettin T."/>
            <person name="Detter J.C."/>
            <person name="Han C."/>
            <person name="Chain P."/>
            <person name="Tindall B.J."/>
            <person name="Bristow J."/>
            <person name="Eisen J.A."/>
            <person name="Markowitz V."/>
            <person name="Hugenholtz P."/>
            <person name="Kyrpides N.C."/>
            <person name="Klenk H.P."/>
        </authorList>
    </citation>
    <scope>NUCLEOTIDE SEQUENCE [LARGE SCALE GENOMIC DNA]</scope>
    <source>
        <strain evidence="11">ATCC 29888 / DSM 43827 / JCM 3225 / NBRC 14064 / NCIMB 13271 / NRRL B-12336 / IMRU 3971 / 101</strain>
    </source>
</reference>
<dbReference type="OrthoDB" id="3959406at2"/>
<dbReference type="InterPro" id="IPR027417">
    <property type="entry name" value="P-loop_NTPase"/>
</dbReference>
<dbReference type="GO" id="GO:0000287">
    <property type="term" value="F:magnesium ion binding"/>
    <property type="evidence" value="ECO:0007669"/>
    <property type="project" value="UniProtKB-UniRule"/>
</dbReference>
<proteinExistence type="inferred from homology"/>
<keyword evidence="5 7" id="KW-0460">Magnesium</keyword>
<comment type="cofactor">
    <cofactor evidence="7">
        <name>Mg(2+)</name>
        <dbReference type="ChEBI" id="CHEBI:18420"/>
    </cofactor>
    <text evidence="7">Binds 1 Mg(2+) ion per subunit.</text>
</comment>
<keyword evidence="1 7" id="KW-0436">Ligase</keyword>
<dbReference type="InterPro" id="IPR042109">
    <property type="entry name" value="Adenylosuccinate_synth_dom1"/>
</dbReference>
<dbReference type="GO" id="GO:0004019">
    <property type="term" value="F:adenylosuccinate synthase activity"/>
    <property type="evidence" value="ECO:0007669"/>
    <property type="project" value="UniProtKB-UniRule"/>
</dbReference>
<evidence type="ECO:0000256" key="9">
    <source>
        <dbReference type="SAM" id="MobiDB-lite"/>
    </source>
</evidence>
<comment type="subunit">
    <text evidence="7">Homodimer.</text>
</comment>
<dbReference type="Pfam" id="PF00709">
    <property type="entry name" value="Adenylsucc_synt"/>
    <property type="match status" value="1"/>
</dbReference>
<evidence type="ECO:0000256" key="6">
    <source>
        <dbReference type="ARBA" id="ARBA00023134"/>
    </source>
</evidence>
<dbReference type="Gene3D" id="3.40.440.10">
    <property type="entry name" value="Adenylosuccinate Synthetase, subunit A, domain 1"/>
    <property type="match status" value="1"/>
</dbReference>
<dbReference type="GO" id="GO:0044208">
    <property type="term" value="P:'de novo' AMP biosynthetic process"/>
    <property type="evidence" value="ECO:0007669"/>
    <property type="project" value="UniProtKB-UniRule"/>
</dbReference>
<dbReference type="GO" id="GO:0005737">
    <property type="term" value="C:cytoplasm"/>
    <property type="evidence" value="ECO:0007669"/>
    <property type="project" value="UniProtKB-SubCell"/>
</dbReference>
<dbReference type="SMART" id="SM00788">
    <property type="entry name" value="Adenylsucc_synt"/>
    <property type="match status" value="1"/>
</dbReference>
<comment type="pathway">
    <text evidence="7 8">Purine metabolism; AMP biosynthesis via de novo pathway; AMP from IMP: step 1/2.</text>
</comment>
<dbReference type="KEGG" id="ami:Amir_3794"/>
<evidence type="ECO:0000256" key="4">
    <source>
        <dbReference type="ARBA" id="ARBA00022755"/>
    </source>
</evidence>
<dbReference type="InterPro" id="IPR042110">
    <property type="entry name" value="Adenylosuccinate_synth_dom2"/>
</dbReference>